<name>A0A1H0CNK2_9SPHI</name>
<accession>A0A1H0CNK2</accession>
<evidence type="ECO:0000313" key="2">
    <source>
        <dbReference type="EMBL" id="SDN59438.1"/>
    </source>
</evidence>
<keyword evidence="3" id="KW-1185">Reference proteome</keyword>
<reference evidence="3" key="1">
    <citation type="submission" date="2016-10" db="EMBL/GenBank/DDBJ databases">
        <authorList>
            <person name="Varghese N."/>
            <person name="Submissions S."/>
        </authorList>
    </citation>
    <scope>NUCLEOTIDE SEQUENCE [LARGE SCALE GENOMIC DNA]</scope>
    <source>
        <strain evidence="3">DSM 19110</strain>
    </source>
</reference>
<sequence>MLSLMCFHASRFEARTDQTGAIILYDDQDTNLWDQELIKKGAYFLDRAYAKGNLTKYHLEAQIAFHHTQIVETGHKWVAILQLYNEKALKHFQKALMLANSAADKVAITKNIGKLTGIIAHI</sequence>
<proteinExistence type="predicted"/>
<dbReference type="PANTHER" id="PTHR47756">
    <property type="entry name" value="BLL6612 PROTEIN-RELATED"/>
    <property type="match status" value="1"/>
</dbReference>
<feature type="domain" description="DUF6596" evidence="1">
    <location>
        <begin position="1"/>
        <end position="48"/>
    </location>
</feature>
<protein>
    <submittedName>
        <fullName evidence="2">RNA polymerase sigma-70 factor, ECF subfamily</fullName>
    </submittedName>
</protein>
<evidence type="ECO:0000313" key="3">
    <source>
        <dbReference type="Proteomes" id="UP000183200"/>
    </source>
</evidence>
<dbReference type="PANTHER" id="PTHR47756:SF2">
    <property type="entry name" value="BLL6612 PROTEIN"/>
    <property type="match status" value="1"/>
</dbReference>
<evidence type="ECO:0000259" key="1">
    <source>
        <dbReference type="Pfam" id="PF20239"/>
    </source>
</evidence>
<organism evidence="2 3">
    <name type="scientific">Pedobacter steynii</name>
    <dbReference type="NCBI Taxonomy" id="430522"/>
    <lineage>
        <taxon>Bacteria</taxon>
        <taxon>Pseudomonadati</taxon>
        <taxon>Bacteroidota</taxon>
        <taxon>Sphingobacteriia</taxon>
        <taxon>Sphingobacteriales</taxon>
        <taxon>Sphingobacteriaceae</taxon>
        <taxon>Pedobacter</taxon>
    </lineage>
</organism>
<dbReference type="InterPro" id="IPR046531">
    <property type="entry name" value="DUF6596"/>
</dbReference>
<dbReference type="RefSeq" id="WP_317048289.1">
    <property type="nucleotide sequence ID" value="NZ_FNGY01000008.1"/>
</dbReference>
<dbReference type="EMBL" id="FNGY01000008">
    <property type="protein sequence ID" value="SDN59438.1"/>
    <property type="molecule type" value="Genomic_DNA"/>
</dbReference>
<dbReference type="Pfam" id="PF20239">
    <property type="entry name" value="DUF6596"/>
    <property type="match status" value="1"/>
</dbReference>
<dbReference type="Proteomes" id="UP000183200">
    <property type="component" value="Unassembled WGS sequence"/>
</dbReference>
<gene>
    <name evidence="2" type="ORF">SAMN05421820_108171</name>
</gene>
<dbReference type="AlphaFoldDB" id="A0A1H0CNK2"/>